<dbReference type="OrthoDB" id="597758at2"/>
<accession>A0A317T6D6</accession>
<proteinExistence type="predicted"/>
<evidence type="ECO:0000259" key="7">
    <source>
        <dbReference type="Pfam" id="PF13505"/>
    </source>
</evidence>
<keyword evidence="5" id="KW-0472">Membrane</keyword>
<evidence type="ECO:0000256" key="1">
    <source>
        <dbReference type="ARBA" id="ARBA00004571"/>
    </source>
</evidence>
<dbReference type="InterPro" id="IPR051723">
    <property type="entry name" value="Bact_OM_Invasion-Related"/>
</dbReference>
<reference evidence="9" key="1">
    <citation type="submission" date="2017-10" db="EMBL/GenBank/DDBJ databases">
        <authorList>
            <person name="Gaisin V.A."/>
            <person name="Rysina M.S."/>
            <person name="Grouzdev D.S."/>
        </authorList>
    </citation>
    <scope>NUCLEOTIDE SEQUENCE [LARGE SCALE GENOMIC DNA]</scope>
    <source>
        <strain evidence="9">V1</strain>
    </source>
</reference>
<dbReference type="Gene3D" id="2.40.160.20">
    <property type="match status" value="1"/>
</dbReference>
<comment type="caution">
    <text evidence="8">The sequence shown here is derived from an EMBL/GenBank/DDBJ whole genome shotgun (WGS) entry which is preliminary data.</text>
</comment>
<dbReference type="Pfam" id="PF13505">
    <property type="entry name" value="OMP_b-brl"/>
    <property type="match status" value="1"/>
</dbReference>
<name>A0A317T6D6_9CHLB</name>
<keyword evidence="9" id="KW-1185">Reference proteome</keyword>
<evidence type="ECO:0000256" key="5">
    <source>
        <dbReference type="ARBA" id="ARBA00023136"/>
    </source>
</evidence>
<comment type="subcellular location">
    <subcellularLocation>
        <location evidence="1">Cell outer membrane</location>
        <topology evidence="1">Multi-pass membrane protein</topology>
    </subcellularLocation>
</comment>
<organism evidence="8 9">
    <name type="scientific">Prosthecochloris marina</name>
    <dbReference type="NCBI Taxonomy" id="2017681"/>
    <lineage>
        <taxon>Bacteria</taxon>
        <taxon>Pseudomonadati</taxon>
        <taxon>Chlorobiota</taxon>
        <taxon>Chlorobiia</taxon>
        <taxon>Chlorobiales</taxon>
        <taxon>Chlorobiaceae</taxon>
        <taxon>Prosthecochloris</taxon>
    </lineage>
</organism>
<dbReference type="PANTHER" id="PTHR35892:SF2">
    <property type="entry name" value="OUTER MEMBRANE PROTEIN PAGN"/>
    <property type="match status" value="1"/>
</dbReference>
<evidence type="ECO:0000256" key="3">
    <source>
        <dbReference type="ARBA" id="ARBA00022692"/>
    </source>
</evidence>
<dbReference type="PANTHER" id="PTHR35892">
    <property type="entry name" value="OUTER MEMBRANE PROTEIN PAGN-RELATED"/>
    <property type="match status" value="1"/>
</dbReference>
<feature type="signal peptide" evidence="6">
    <location>
        <begin position="1"/>
        <end position="23"/>
    </location>
</feature>
<dbReference type="Proteomes" id="UP000246278">
    <property type="component" value="Unassembled WGS sequence"/>
</dbReference>
<keyword evidence="2" id="KW-1134">Transmembrane beta strand</keyword>
<evidence type="ECO:0000256" key="2">
    <source>
        <dbReference type="ARBA" id="ARBA00022452"/>
    </source>
</evidence>
<evidence type="ECO:0000256" key="6">
    <source>
        <dbReference type="SAM" id="SignalP"/>
    </source>
</evidence>
<evidence type="ECO:0000313" key="8">
    <source>
        <dbReference type="EMBL" id="PWW82279.1"/>
    </source>
</evidence>
<protein>
    <recommendedName>
        <fullName evidence="7">Outer membrane protein beta-barrel domain-containing protein</fullName>
    </recommendedName>
</protein>
<dbReference type="InterPro" id="IPR011250">
    <property type="entry name" value="OMP/PagP_B-barrel"/>
</dbReference>
<feature type="chain" id="PRO_5016466603" description="Outer membrane protein beta-barrel domain-containing protein" evidence="6">
    <location>
        <begin position="24"/>
        <end position="202"/>
    </location>
</feature>
<gene>
    <name evidence="8" type="ORF">CR164_04520</name>
</gene>
<sequence length="202" mass="21344">MKKFTSLCVALLVFFASAPLARAATPYVSASAGLALLSDSDIEEWGVTTEEAIEYKAGFAVNGALGLDGGMYRIEGAVGYQVNDWDEVNGIELADNVDAEVSILSFMANGYLDIEMPVSIVTPYLTAGAGVANVSFDYGDDDSDDDTVFAYQFGAGVGIAAVPNVMLDLGYRYFATEDVSPADDVEVSIASHNIMAGVRVNF</sequence>
<keyword evidence="4 6" id="KW-0732">Signal</keyword>
<evidence type="ECO:0000313" key="9">
    <source>
        <dbReference type="Proteomes" id="UP000246278"/>
    </source>
</evidence>
<keyword evidence="3" id="KW-0812">Transmembrane</keyword>
<feature type="domain" description="Outer membrane protein beta-barrel" evidence="7">
    <location>
        <begin position="9"/>
        <end position="202"/>
    </location>
</feature>
<dbReference type="GO" id="GO:0009279">
    <property type="term" value="C:cell outer membrane"/>
    <property type="evidence" value="ECO:0007669"/>
    <property type="project" value="UniProtKB-SubCell"/>
</dbReference>
<dbReference type="InterPro" id="IPR027385">
    <property type="entry name" value="Beta-barrel_OMP"/>
</dbReference>
<dbReference type="EMBL" id="PDNZ01000003">
    <property type="protein sequence ID" value="PWW82279.1"/>
    <property type="molecule type" value="Genomic_DNA"/>
</dbReference>
<evidence type="ECO:0000256" key="4">
    <source>
        <dbReference type="ARBA" id="ARBA00022729"/>
    </source>
</evidence>
<dbReference type="AlphaFoldDB" id="A0A317T6D6"/>
<dbReference type="RefSeq" id="WP_110022753.1">
    <property type="nucleotide sequence ID" value="NZ_PDNZ01000003.1"/>
</dbReference>
<dbReference type="SUPFAM" id="SSF56925">
    <property type="entry name" value="OMPA-like"/>
    <property type="match status" value="1"/>
</dbReference>